<evidence type="ECO:0000313" key="1">
    <source>
        <dbReference type="EMBL" id="KAK3804252.1"/>
    </source>
</evidence>
<reference evidence="1" key="1">
    <citation type="journal article" date="2023" name="G3 (Bethesda)">
        <title>A reference genome for the long-term kleptoplast-retaining sea slug Elysia crispata morphotype clarki.</title>
        <authorList>
            <person name="Eastman K.E."/>
            <person name="Pendleton A.L."/>
            <person name="Shaikh M.A."/>
            <person name="Suttiyut T."/>
            <person name="Ogas R."/>
            <person name="Tomko P."/>
            <person name="Gavelis G."/>
            <person name="Widhalm J.R."/>
            <person name="Wisecaver J.H."/>
        </authorList>
    </citation>
    <scope>NUCLEOTIDE SEQUENCE</scope>
    <source>
        <strain evidence="1">ECLA1</strain>
    </source>
</reference>
<proteinExistence type="predicted"/>
<dbReference type="Proteomes" id="UP001283361">
    <property type="component" value="Unassembled WGS sequence"/>
</dbReference>
<accession>A0AAE1BG83</accession>
<dbReference type="AlphaFoldDB" id="A0AAE1BG83"/>
<protein>
    <submittedName>
        <fullName evidence="1">Uncharacterized protein</fullName>
    </submittedName>
</protein>
<evidence type="ECO:0000313" key="2">
    <source>
        <dbReference type="Proteomes" id="UP001283361"/>
    </source>
</evidence>
<dbReference type="EMBL" id="JAWDGP010000029">
    <property type="protein sequence ID" value="KAK3804252.1"/>
    <property type="molecule type" value="Genomic_DNA"/>
</dbReference>
<gene>
    <name evidence="1" type="ORF">RRG08_040759</name>
</gene>
<comment type="caution">
    <text evidence="1">The sequence shown here is derived from an EMBL/GenBank/DDBJ whole genome shotgun (WGS) entry which is preliminary data.</text>
</comment>
<keyword evidence="2" id="KW-1185">Reference proteome</keyword>
<name>A0AAE1BG83_9GAST</name>
<organism evidence="1 2">
    <name type="scientific">Elysia crispata</name>
    <name type="common">lettuce slug</name>
    <dbReference type="NCBI Taxonomy" id="231223"/>
    <lineage>
        <taxon>Eukaryota</taxon>
        <taxon>Metazoa</taxon>
        <taxon>Spiralia</taxon>
        <taxon>Lophotrochozoa</taxon>
        <taxon>Mollusca</taxon>
        <taxon>Gastropoda</taxon>
        <taxon>Heterobranchia</taxon>
        <taxon>Euthyneura</taxon>
        <taxon>Panpulmonata</taxon>
        <taxon>Sacoglossa</taxon>
        <taxon>Placobranchoidea</taxon>
        <taxon>Plakobranchidae</taxon>
        <taxon>Elysia</taxon>
    </lineage>
</organism>
<sequence>MNLVLLIEGSPQNLGGDRIKGSELCAPSRWNLAAFLLHPVPSWSGLSSDLPADPWSQAHDPNHSRCDLPTGAGLGSSRPADVLYSLAGFS</sequence>